<comment type="caution">
    <text evidence="1">The sequence shown here is derived from an EMBL/GenBank/DDBJ whole genome shotgun (WGS) entry which is preliminary data.</text>
</comment>
<evidence type="ECO:0008006" key="2">
    <source>
        <dbReference type="Google" id="ProtNLM"/>
    </source>
</evidence>
<accession>A0A645HRP8</accession>
<dbReference type="PANTHER" id="PTHR30619:SF1">
    <property type="entry name" value="RECOMBINATION PROTEIN 2"/>
    <property type="match status" value="1"/>
</dbReference>
<dbReference type="PANTHER" id="PTHR30619">
    <property type="entry name" value="DNA INTERNALIZATION/COMPETENCE PROTEIN COMEC/REC2"/>
    <property type="match status" value="1"/>
</dbReference>
<reference evidence="1" key="1">
    <citation type="submission" date="2019-08" db="EMBL/GenBank/DDBJ databases">
        <authorList>
            <person name="Kucharzyk K."/>
            <person name="Murdoch R.W."/>
            <person name="Higgins S."/>
            <person name="Loffler F."/>
        </authorList>
    </citation>
    <scope>NUCLEOTIDE SEQUENCE</scope>
</reference>
<name>A0A645HRP8_9ZZZZ</name>
<dbReference type="InterPro" id="IPR052159">
    <property type="entry name" value="Competence_DNA_uptake"/>
</dbReference>
<gene>
    <name evidence="1" type="ORF">SDC9_189280</name>
</gene>
<sequence length="174" mass="18090">MGGLGAVLEGLPANAVYASAGAKTDLSAIAGSTPVIALNKGDRLQLGDMTIQVCSAGDESLVILLERGAFSMLFTGDIETADEAELNLARQVTVLKVAHHGSDTSTSALLLNQIRPNLALISCDPDYYGHPSPEVLRRLEEAGASVFRTDACGAITLSVGGDVRVYTMITQDGV</sequence>
<dbReference type="AlphaFoldDB" id="A0A645HRP8"/>
<dbReference type="SUPFAM" id="SSF56281">
    <property type="entry name" value="Metallo-hydrolase/oxidoreductase"/>
    <property type="match status" value="1"/>
</dbReference>
<proteinExistence type="predicted"/>
<dbReference type="Gene3D" id="3.60.15.10">
    <property type="entry name" value="Ribonuclease Z/Hydroxyacylglutathione hydrolase-like"/>
    <property type="match status" value="1"/>
</dbReference>
<protein>
    <recommendedName>
        <fullName evidence="2">ComE operon protein 3</fullName>
    </recommendedName>
</protein>
<dbReference type="InterPro" id="IPR036866">
    <property type="entry name" value="RibonucZ/Hydroxyglut_hydro"/>
</dbReference>
<evidence type="ECO:0000313" key="1">
    <source>
        <dbReference type="EMBL" id="MPN41725.1"/>
    </source>
</evidence>
<organism evidence="1">
    <name type="scientific">bioreactor metagenome</name>
    <dbReference type="NCBI Taxonomy" id="1076179"/>
    <lineage>
        <taxon>unclassified sequences</taxon>
        <taxon>metagenomes</taxon>
        <taxon>ecological metagenomes</taxon>
    </lineage>
</organism>
<dbReference type="EMBL" id="VSSQ01098966">
    <property type="protein sequence ID" value="MPN41725.1"/>
    <property type="molecule type" value="Genomic_DNA"/>
</dbReference>